<dbReference type="Gene3D" id="2.90.10.10">
    <property type="entry name" value="Bulb-type lectin domain"/>
    <property type="match status" value="2"/>
</dbReference>
<proteinExistence type="predicted"/>
<gene>
    <name evidence="2" type="ORF">Q5P01_000935</name>
</gene>
<sequence length="155" mass="17743">MSRNCLLRYQEIHRGDYLVSNNGKYKAIFQGDGNFVIYTWEPIWASNTANSDAVRLCMQNDCNLVMYNKAGTARWHTNTHRPSCTSCSLCLTDEGVLVLTMDVKRQCAGKKKGQEDETREKEVKERVVWIDTKTTQVKNKEGKVITILEVGLYND</sequence>
<comment type="caution">
    <text evidence="2">The sequence shown here is derived from an EMBL/GenBank/DDBJ whole genome shotgun (WGS) entry which is preliminary data.</text>
</comment>
<evidence type="ECO:0000313" key="3">
    <source>
        <dbReference type="Proteomes" id="UP001187415"/>
    </source>
</evidence>
<dbReference type="EMBL" id="JAUPFM010000114">
    <property type="protein sequence ID" value="KAK2812888.1"/>
    <property type="molecule type" value="Genomic_DNA"/>
</dbReference>
<evidence type="ECO:0000313" key="2">
    <source>
        <dbReference type="EMBL" id="KAK2812888.1"/>
    </source>
</evidence>
<dbReference type="InterPro" id="IPR036426">
    <property type="entry name" value="Bulb-type_lectin_dom_sf"/>
</dbReference>
<accession>A0AA88IGY8</accession>
<evidence type="ECO:0000259" key="1">
    <source>
        <dbReference type="PROSITE" id="PS50927"/>
    </source>
</evidence>
<dbReference type="InterPro" id="IPR001480">
    <property type="entry name" value="Bulb-type_lectin_dom"/>
</dbReference>
<organism evidence="2 3">
    <name type="scientific">Channa striata</name>
    <name type="common">Snakehead murrel</name>
    <name type="synonym">Ophicephalus striatus</name>
    <dbReference type="NCBI Taxonomy" id="64152"/>
    <lineage>
        <taxon>Eukaryota</taxon>
        <taxon>Metazoa</taxon>
        <taxon>Chordata</taxon>
        <taxon>Craniata</taxon>
        <taxon>Vertebrata</taxon>
        <taxon>Euteleostomi</taxon>
        <taxon>Actinopterygii</taxon>
        <taxon>Neopterygii</taxon>
        <taxon>Teleostei</taxon>
        <taxon>Neoteleostei</taxon>
        <taxon>Acanthomorphata</taxon>
        <taxon>Anabantaria</taxon>
        <taxon>Anabantiformes</taxon>
        <taxon>Channoidei</taxon>
        <taxon>Channidae</taxon>
        <taxon>Channa</taxon>
    </lineage>
</organism>
<keyword evidence="3" id="KW-1185">Reference proteome</keyword>
<reference evidence="2" key="1">
    <citation type="submission" date="2023-07" db="EMBL/GenBank/DDBJ databases">
        <title>Chromosome-level Genome Assembly of Striped Snakehead (Channa striata).</title>
        <authorList>
            <person name="Liu H."/>
        </authorList>
    </citation>
    <scope>NUCLEOTIDE SEQUENCE</scope>
    <source>
        <strain evidence="2">Gz</strain>
        <tissue evidence="2">Muscle</tissue>
    </source>
</reference>
<dbReference type="SUPFAM" id="SSF51110">
    <property type="entry name" value="alpha-D-mannose-specific plant lectins"/>
    <property type="match status" value="1"/>
</dbReference>
<dbReference type="AlphaFoldDB" id="A0AA88IGY8"/>
<name>A0AA88IGY8_CHASR</name>
<dbReference type="SMART" id="SM00108">
    <property type="entry name" value="B_lectin"/>
    <property type="match status" value="1"/>
</dbReference>
<feature type="domain" description="Bulb-type lectin" evidence="1">
    <location>
        <begin position="3"/>
        <end position="112"/>
    </location>
</feature>
<protein>
    <recommendedName>
        <fullName evidence="1">Bulb-type lectin domain-containing protein</fullName>
    </recommendedName>
</protein>
<dbReference type="Proteomes" id="UP001187415">
    <property type="component" value="Unassembled WGS sequence"/>
</dbReference>
<dbReference type="PROSITE" id="PS50927">
    <property type="entry name" value="BULB_LECTIN"/>
    <property type="match status" value="1"/>
</dbReference>